<sequence>MNKQEAIEKIKNDTSLSGGLVEKGWAIYCIENIDEPQKPKVPKVAIDYYEHYKDTLTGFDEWFGDFYDSGFLEEFPDGEKLAEWLYDNPNEVNKQRELALANLIVNGPSAVEVEQEKLYVINLGEKVGLNIYLRDINKELYPGSSDLATTGHIKYAKKFTESEIRKDFEWAWSDGFAKEVE</sequence>
<dbReference type="InterPro" id="IPR012865">
    <property type="entry name" value="DUF1642"/>
</dbReference>
<keyword evidence="2" id="KW-1185">Reference proteome</keyword>
<evidence type="ECO:0000313" key="2">
    <source>
        <dbReference type="Proteomes" id="UP001549122"/>
    </source>
</evidence>
<accession>A0ABV2FJC6</accession>
<protein>
    <recommendedName>
        <fullName evidence="3">DUF1642 domain-containing protein</fullName>
    </recommendedName>
</protein>
<reference evidence="1 2" key="1">
    <citation type="submission" date="2024-06" db="EMBL/GenBank/DDBJ databases">
        <title>Genomic Encyclopedia of Type Strains, Phase IV (KMG-IV): sequencing the most valuable type-strain genomes for metagenomic binning, comparative biology and taxonomic classification.</title>
        <authorList>
            <person name="Goeker M."/>
        </authorList>
    </citation>
    <scope>NUCLEOTIDE SEQUENCE [LARGE SCALE GENOMIC DNA]</scope>
    <source>
        <strain evidence="1 2">DSM 28303</strain>
    </source>
</reference>
<dbReference type="EMBL" id="JBEPLO010000021">
    <property type="protein sequence ID" value="MET3558676.1"/>
    <property type="molecule type" value="Genomic_DNA"/>
</dbReference>
<proteinExistence type="predicted"/>
<name>A0ABV2FJC6_9STRE</name>
<dbReference type="RefSeq" id="WP_354365803.1">
    <property type="nucleotide sequence ID" value="NZ_JBEPLO010000021.1"/>
</dbReference>
<comment type="caution">
    <text evidence="1">The sequence shown here is derived from an EMBL/GenBank/DDBJ whole genome shotgun (WGS) entry which is preliminary data.</text>
</comment>
<gene>
    <name evidence="1" type="ORF">ABID29_001802</name>
</gene>
<dbReference type="Proteomes" id="UP001549122">
    <property type="component" value="Unassembled WGS sequence"/>
</dbReference>
<dbReference type="Pfam" id="PF07852">
    <property type="entry name" value="DUF1642"/>
    <property type="match status" value="1"/>
</dbReference>
<evidence type="ECO:0008006" key="3">
    <source>
        <dbReference type="Google" id="ProtNLM"/>
    </source>
</evidence>
<organism evidence="1 2">
    <name type="scientific">Streptococcus rupicaprae</name>
    <dbReference type="NCBI Taxonomy" id="759619"/>
    <lineage>
        <taxon>Bacteria</taxon>
        <taxon>Bacillati</taxon>
        <taxon>Bacillota</taxon>
        <taxon>Bacilli</taxon>
        <taxon>Lactobacillales</taxon>
        <taxon>Streptococcaceae</taxon>
        <taxon>Streptococcus</taxon>
    </lineage>
</organism>
<evidence type="ECO:0000313" key="1">
    <source>
        <dbReference type="EMBL" id="MET3558676.1"/>
    </source>
</evidence>